<dbReference type="SUPFAM" id="SSF55785">
    <property type="entry name" value="PYP-like sensor domain (PAS domain)"/>
    <property type="match status" value="1"/>
</dbReference>
<evidence type="ECO:0000256" key="7">
    <source>
        <dbReference type="ARBA" id="ARBA00022741"/>
    </source>
</evidence>
<keyword evidence="9" id="KW-0067">ATP-binding</keyword>
<evidence type="ECO:0000256" key="9">
    <source>
        <dbReference type="ARBA" id="ARBA00022840"/>
    </source>
</evidence>
<dbReference type="SUPFAM" id="SSF55874">
    <property type="entry name" value="ATPase domain of HSP90 chaperone/DNA topoisomerase II/histidine kinase"/>
    <property type="match status" value="1"/>
</dbReference>
<reference evidence="16 17" key="1">
    <citation type="journal article" date="2019" name="Int. J. Syst. Evol. Microbiol.">
        <title>The Global Catalogue of Microorganisms (GCM) 10K type strain sequencing project: providing services to taxonomists for standard genome sequencing and annotation.</title>
        <authorList>
            <consortium name="The Broad Institute Genomics Platform"/>
            <consortium name="The Broad Institute Genome Sequencing Center for Infectious Disease"/>
            <person name="Wu L."/>
            <person name="Ma J."/>
        </authorList>
    </citation>
    <scope>NUCLEOTIDE SEQUENCE [LARGE SCALE GENOMIC DNA]</scope>
    <source>
        <strain evidence="16 17">JCM 12389</strain>
    </source>
</reference>
<proteinExistence type="predicted"/>
<dbReference type="Proteomes" id="UP001500880">
    <property type="component" value="Unassembled WGS sequence"/>
</dbReference>
<evidence type="ECO:0000256" key="2">
    <source>
        <dbReference type="ARBA" id="ARBA00004651"/>
    </source>
</evidence>
<dbReference type="InterPro" id="IPR013767">
    <property type="entry name" value="PAS_fold"/>
</dbReference>
<dbReference type="InterPro" id="IPR003661">
    <property type="entry name" value="HisK_dim/P_dom"/>
</dbReference>
<evidence type="ECO:0000259" key="15">
    <source>
        <dbReference type="PROSITE" id="PS50885"/>
    </source>
</evidence>
<evidence type="ECO:0000256" key="6">
    <source>
        <dbReference type="ARBA" id="ARBA00022679"/>
    </source>
</evidence>
<dbReference type="Gene3D" id="1.10.287.130">
    <property type="match status" value="1"/>
</dbReference>
<dbReference type="Gene3D" id="3.30.450.20">
    <property type="entry name" value="PAS domain"/>
    <property type="match status" value="1"/>
</dbReference>
<dbReference type="CDD" id="cd00075">
    <property type="entry name" value="HATPase"/>
    <property type="match status" value="1"/>
</dbReference>
<evidence type="ECO:0000256" key="10">
    <source>
        <dbReference type="ARBA" id="ARBA00023012"/>
    </source>
</evidence>
<evidence type="ECO:0000256" key="5">
    <source>
        <dbReference type="ARBA" id="ARBA00022553"/>
    </source>
</evidence>
<dbReference type="PROSITE" id="PS50885">
    <property type="entry name" value="HAMP"/>
    <property type="match status" value="1"/>
</dbReference>
<evidence type="ECO:0000313" key="17">
    <source>
        <dbReference type="Proteomes" id="UP001500880"/>
    </source>
</evidence>
<evidence type="ECO:0000256" key="1">
    <source>
        <dbReference type="ARBA" id="ARBA00000085"/>
    </source>
</evidence>
<dbReference type="PROSITE" id="PS50109">
    <property type="entry name" value="HIS_KIN"/>
    <property type="match status" value="1"/>
</dbReference>
<dbReference type="SMART" id="SM00387">
    <property type="entry name" value="HATPase_c"/>
    <property type="match status" value="1"/>
</dbReference>
<feature type="transmembrane region" description="Helical" evidence="12">
    <location>
        <begin position="156"/>
        <end position="178"/>
    </location>
</feature>
<dbReference type="InterPro" id="IPR005467">
    <property type="entry name" value="His_kinase_dom"/>
</dbReference>
<sequence length="584" mass="66381">MNKSSSRTFMIYAVLIVVSMVIIGFLLVQITKKFTLDAVDERVSAESEYIGQLLDDTEQAEGNKANLLKTVSNQLKLGILWFNHEQELVLNTAGQVTDKNPSEIIQFLQGNMADLKNEDHSLHEGLYYSKKSLDNNEGTLIFVLPIKSVSGITANIWLLIGVVLFMVLIIIFIIGYHFMDKYVRPVRSASHVAYQLAEGNYNARTYETQYGETGKLTNSINLLARNLYEMNLQREIQNDRLMAVVENMDSGLILINEKGYIQLVNRSFLNTFKGDSASYLGYLYYEALSYNQVHDTVRDVFMFEENIQRTLVVPFDIERRFFMISGAPIFNHQKRWKGVVLVFHDITDLKRLEEMRKDFVANVSHELKTPITSIRGFAETLLGGAQEDPEVREKFLSIIHKESGRLQLLISDLLELSKLEKEDFHLNIDRIKLKSLIDDVLSLVRHSAEEKQIQVKVDVAPSLELEADATRFTQLLLNLLSNAIHYTPEDGQINIGAEENRNEVQINITDTGIGIPQEHLPRIFERFYRVDKARSRNSGGTGLGLAIVKHIAEAHDGKIEVESTINEGTTFSVRVPKKFTESSS</sequence>
<accession>A0ABN1AUD7</accession>
<feature type="transmembrane region" description="Helical" evidence="12">
    <location>
        <begin position="9"/>
        <end position="30"/>
    </location>
</feature>
<keyword evidence="6" id="KW-0808">Transferase</keyword>
<dbReference type="Pfam" id="PF00989">
    <property type="entry name" value="PAS"/>
    <property type="match status" value="1"/>
</dbReference>
<dbReference type="PANTHER" id="PTHR45453:SF1">
    <property type="entry name" value="PHOSPHATE REGULON SENSOR PROTEIN PHOR"/>
    <property type="match status" value="1"/>
</dbReference>
<dbReference type="Pfam" id="PF02518">
    <property type="entry name" value="HATPase_c"/>
    <property type="match status" value="1"/>
</dbReference>
<evidence type="ECO:0000256" key="12">
    <source>
        <dbReference type="SAM" id="Phobius"/>
    </source>
</evidence>
<keyword evidence="5" id="KW-0597">Phosphoprotein</keyword>
<dbReference type="Gene3D" id="3.30.565.10">
    <property type="entry name" value="Histidine kinase-like ATPase, C-terminal domain"/>
    <property type="match status" value="1"/>
</dbReference>
<dbReference type="EC" id="2.7.13.3" evidence="3"/>
<keyword evidence="11 12" id="KW-0472">Membrane</keyword>
<evidence type="ECO:0000259" key="14">
    <source>
        <dbReference type="PROSITE" id="PS50113"/>
    </source>
</evidence>
<dbReference type="SMART" id="SM00388">
    <property type="entry name" value="HisKA"/>
    <property type="match status" value="1"/>
</dbReference>
<comment type="catalytic activity">
    <reaction evidence="1">
        <text>ATP + protein L-histidine = ADP + protein N-phospho-L-histidine.</text>
        <dbReference type="EC" id="2.7.13.3"/>
    </reaction>
</comment>
<dbReference type="InterPro" id="IPR035965">
    <property type="entry name" value="PAS-like_dom_sf"/>
</dbReference>
<feature type="domain" description="Histidine kinase" evidence="13">
    <location>
        <begin position="362"/>
        <end position="579"/>
    </location>
</feature>
<dbReference type="SUPFAM" id="SSF158472">
    <property type="entry name" value="HAMP domain-like"/>
    <property type="match status" value="1"/>
</dbReference>
<dbReference type="RefSeq" id="WP_343837487.1">
    <property type="nucleotide sequence ID" value="NZ_BAAADO010000001.1"/>
</dbReference>
<comment type="subcellular location">
    <subcellularLocation>
        <location evidence="2">Cell membrane</location>
        <topology evidence="2">Multi-pass membrane protein</topology>
    </subcellularLocation>
</comment>
<dbReference type="PANTHER" id="PTHR45453">
    <property type="entry name" value="PHOSPHATE REGULON SENSOR PROTEIN PHOR"/>
    <property type="match status" value="1"/>
</dbReference>
<keyword evidence="8 16" id="KW-0418">Kinase</keyword>
<dbReference type="PROSITE" id="PS50113">
    <property type="entry name" value="PAC"/>
    <property type="match status" value="1"/>
</dbReference>
<dbReference type="InterPro" id="IPR000700">
    <property type="entry name" value="PAS-assoc_C"/>
</dbReference>
<keyword evidence="7" id="KW-0547">Nucleotide-binding</keyword>
<evidence type="ECO:0000256" key="8">
    <source>
        <dbReference type="ARBA" id="ARBA00022777"/>
    </source>
</evidence>
<gene>
    <name evidence="16" type="primary">phoR</name>
    <name evidence="16" type="ORF">GCM10008986_06550</name>
</gene>
<protein>
    <recommendedName>
        <fullName evidence="3">histidine kinase</fullName>
        <ecNumber evidence="3">2.7.13.3</ecNumber>
    </recommendedName>
</protein>
<feature type="domain" description="PAC" evidence="14">
    <location>
        <begin position="305"/>
        <end position="358"/>
    </location>
</feature>
<dbReference type="GO" id="GO:0016301">
    <property type="term" value="F:kinase activity"/>
    <property type="evidence" value="ECO:0007669"/>
    <property type="project" value="UniProtKB-KW"/>
</dbReference>
<dbReference type="CDD" id="cd00082">
    <property type="entry name" value="HisKA"/>
    <property type="match status" value="1"/>
</dbReference>
<dbReference type="CDD" id="cd06225">
    <property type="entry name" value="HAMP"/>
    <property type="match status" value="1"/>
</dbReference>
<dbReference type="NCBIfam" id="NF046044">
    <property type="entry name" value="PnpS"/>
    <property type="match status" value="1"/>
</dbReference>
<keyword evidence="17" id="KW-1185">Reference proteome</keyword>
<dbReference type="PRINTS" id="PR00344">
    <property type="entry name" value="BCTRLSENSOR"/>
</dbReference>
<evidence type="ECO:0000256" key="4">
    <source>
        <dbReference type="ARBA" id="ARBA00022475"/>
    </source>
</evidence>
<evidence type="ECO:0000313" key="16">
    <source>
        <dbReference type="EMBL" id="GAA0484047.1"/>
    </source>
</evidence>
<dbReference type="Pfam" id="PF00512">
    <property type="entry name" value="HisKA"/>
    <property type="match status" value="1"/>
</dbReference>
<dbReference type="InterPro" id="IPR003594">
    <property type="entry name" value="HATPase_dom"/>
</dbReference>
<dbReference type="InterPro" id="IPR036890">
    <property type="entry name" value="HATPase_C_sf"/>
</dbReference>
<dbReference type="EMBL" id="BAAADO010000001">
    <property type="protein sequence ID" value="GAA0484047.1"/>
    <property type="molecule type" value="Genomic_DNA"/>
</dbReference>
<keyword evidence="12" id="KW-1133">Transmembrane helix</keyword>
<organism evidence="16 17">
    <name type="scientific">Salinibacillus aidingensis</name>
    <dbReference type="NCBI Taxonomy" id="237684"/>
    <lineage>
        <taxon>Bacteria</taxon>
        <taxon>Bacillati</taxon>
        <taxon>Bacillota</taxon>
        <taxon>Bacilli</taxon>
        <taxon>Bacillales</taxon>
        <taxon>Bacillaceae</taxon>
        <taxon>Salinibacillus</taxon>
    </lineage>
</organism>
<comment type="caution">
    <text evidence="16">The sequence shown here is derived from an EMBL/GenBank/DDBJ whole genome shotgun (WGS) entry which is preliminary data.</text>
</comment>
<evidence type="ECO:0000256" key="3">
    <source>
        <dbReference type="ARBA" id="ARBA00012438"/>
    </source>
</evidence>
<dbReference type="InterPro" id="IPR003660">
    <property type="entry name" value="HAMP_dom"/>
</dbReference>
<dbReference type="SUPFAM" id="SSF47384">
    <property type="entry name" value="Homodimeric domain of signal transducing histidine kinase"/>
    <property type="match status" value="1"/>
</dbReference>
<dbReference type="InterPro" id="IPR004358">
    <property type="entry name" value="Sig_transdc_His_kin-like_C"/>
</dbReference>
<dbReference type="InterPro" id="IPR050351">
    <property type="entry name" value="BphY/WalK/GraS-like"/>
</dbReference>
<evidence type="ECO:0000259" key="13">
    <source>
        <dbReference type="PROSITE" id="PS50109"/>
    </source>
</evidence>
<dbReference type="Gene3D" id="6.10.340.10">
    <property type="match status" value="1"/>
</dbReference>
<dbReference type="InterPro" id="IPR036097">
    <property type="entry name" value="HisK_dim/P_sf"/>
</dbReference>
<name>A0ABN1AUD7_9BACI</name>
<keyword evidence="12" id="KW-0812">Transmembrane</keyword>
<feature type="domain" description="HAMP" evidence="15">
    <location>
        <begin position="180"/>
        <end position="232"/>
    </location>
</feature>
<keyword evidence="4" id="KW-1003">Cell membrane</keyword>
<evidence type="ECO:0000256" key="11">
    <source>
        <dbReference type="ARBA" id="ARBA00023136"/>
    </source>
</evidence>
<keyword evidence="10" id="KW-0902">Two-component regulatory system</keyword>